<evidence type="ECO:0000313" key="1">
    <source>
        <dbReference type="EMBL" id="GMA41082.1"/>
    </source>
</evidence>
<sequence>MSGLSACPYATPNDDDLTGVVTHLAELTTRRGPEPRDPNEPEVRWLLEAGIRALGEAVLDREANHDSHVAYTNANGLFDTLPVERVMESFRDMCREQGVDPGSANKARLIRRWTFAANYQLDLAAYLFRPAVHTTRLTESHARLLQAIPELTFGELITRIATEETERSPIGHLYRLQNVMRLMFPRDETIRGYVARNYEVQLALWAASYAAIGTAYQLPINLHEDSLIDLSKVLGLVIEGAVLRATGYPDNATCVDGTLAAVVALRSILCALTGVSWDELAERTAQVATPERSDNTITAFS</sequence>
<evidence type="ECO:0000313" key="2">
    <source>
        <dbReference type="Proteomes" id="UP001157126"/>
    </source>
</evidence>
<keyword evidence="2" id="KW-1185">Reference proteome</keyword>
<protein>
    <submittedName>
        <fullName evidence="1">Uncharacterized protein</fullName>
    </submittedName>
</protein>
<dbReference type="RefSeq" id="WP_284304678.1">
    <property type="nucleotide sequence ID" value="NZ_BSUO01000001.1"/>
</dbReference>
<dbReference type="EMBL" id="BSUO01000001">
    <property type="protein sequence ID" value="GMA41082.1"/>
    <property type="molecule type" value="Genomic_DNA"/>
</dbReference>
<reference evidence="2" key="1">
    <citation type="journal article" date="2019" name="Int. J. Syst. Evol. Microbiol.">
        <title>The Global Catalogue of Microorganisms (GCM) 10K type strain sequencing project: providing services to taxonomists for standard genome sequencing and annotation.</title>
        <authorList>
            <consortium name="The Broad Institute Genomics Platform"/>
            <consortium name="The Broad Institute Genome Sequencing Center for Infectious Disease"/>
            <person name="Wu L."/>
            <person name="Ma J."/>
        </authorList>
    </citation>
    <scope>NUCLEOTIDE SEQUENCE [LARGE SCALE GENOMIC DNA]</scope>
    <source>
        <strain evidence="2">NBRC 113072</strain>
    </source>
</reference>
<proteinExistence type="predicted"/>
<gene>
    <name evidence="1" type="ORF">GCM10025883_31270</name>
</gene>
<comment type="caution">
    <text evidence="1">The sequence shown here is derived from an EMBL/GenBank/DDBJ whole genome shotgun (WGS) entry which is preliminary data.</text>
</comment>
<name>A0ABQ6IT65_9MICO</name>
<dbReference type="Proteomes" id="UP001157126">
    <property type="component" value="Unassembled WGS sequence"/>
</dbReference>
<accession>A0ABQ6IT65</accession>
<organism evidence="1 2">
    <name type="scientific">Mobilicoccus caccae</name>
    <dbReference type="NCBI Taxonomy" id="1859295"/>
    <lineage>
        <taxon>Bacteria</taxon>
        <taxon>Bacillati</taxon>
        <taxon>Actinomycetota</taxon>
        <taxon>Actinomycetes</taxon>
        <taxon>Micrococcales</taxon>
        <taxon>Dermatophilaceae</taxon>
        <taxon>Mobilicoccus</taxon>
    </lineage>
</organism>